<protein>
    <submittedName>
        <fullName evidence="4">Pyruvate carboxyltransferase</fullName>
    </submittedName>
</protein>
<keyword evidence="4" id="KW-0670">Pyruvate</keyword>
<evidence type="ECO:0000256" key="2">
    <source>
        <dbReference type="ARBA" id="ARBA00023211"/>
    </source>
</evidence>
<accession>A0A2M8KNP8</accession>
<dbReference type="Gene3D" id="1.10.238.260">
    <property type="match status" value="1"/>
</dbReference>
<evidence type="ECO:0000256" key="1">
    <source>
        <dbReference type="ARBA" id="ARBA00022679"/>
    </source>
</evidence>
<dbReference type="GO" id="GO:0019878">
    <property type="term" value="P:lysine biosynthetic process via aminoadipic acid"/>
    <property type="evidence" value="ECO:0007669"/>
    <property type="project" value="TreeGrafter"/>
</dbReference>
<evidence type="ECO:0000259" key="3">
    <source>
        <dbReference type="PROSITE" id="PS50991"/>
    </source>
</evidence>
<dbReference type="PROSITE" id="PS50991">
    <property type="entry name" value="PYR_CT"/>
    <property type="match status" value="1"/>
</dbReference>
<dbReference type="EMBL" id="PFEC01000072">
    <property type="protein sequence ID" value="PJE61545.1"/>
    <property type="molecule type" value="Genomic_DNA"/>
</dbReference>
<dbReference type="PANTHER" id="PTHR10277">
    <property type="entry name" value="HOMOCITRATE SYNTHASE-RELATED"/>
    <property type="match status" value="1"/>
</dbReference>
<evidence type="ECO:0000313" key="4">
    <source>
        <dbReference type="EMBL" id="PJE61545.1"/>
    </source>
</evidence>
<dbReference type="Gene3D" id="3.20.20.70">
    <property type="entry name" value="Aldolase class I"/>
    <property type="match status" value="1"/>
</dbReference>
<dbReference type="Pfam" id="PF00682">
    <property type="entry name" value="HMGL-like"/>
    <property type="match status" value="1"/>
</dbReference>
<dbReference type="Pfam" id="PF22617">
    <property type="entry name" value="HCS_D2"/>
    <property type="match status" value="1"/>
</dbReference>
<keyword evidence="1 4" id="KW-0808">Transferase</keyword>
<dbReference type="InterPro" id="IPR013785">
    <property type="entry name" value="Aldolase_TIM"/>
</dbReference>
<dbReference type="InterPro" id="IPR000891">
    <property type="entry name" value="PYR_CT"/>
</dbReference>
<comment type="caution">
    <text evidence="4">The sequence shown here is derived from an EMBL/GenBank/DDBJ whole genome shotgun (WGS) entry which is preliminary data.</text>
</comment>
<keyword evidence="2" id="KW-0464">Manganese</keyword>
<feature type="domain" description="Pyruvate carboxyltransferase" evidence="3">
    <location>
        <begin position="11"/>
        <end position="281"/>
    </location>
</feature>
<name>A0A2M8KNP8_9BACT</name>
<sequence length="411" mass="47196">MSKIKLTNNFKGIIDTTLRDGQQSPLLFDTYTYRFSLDDKLTLVKGLLESGVRMFEFFAPVVSDIERDDFASIQSYIRSKTDDVMLLAHCRCHPADIEQALDAGFDGINLYIGITEHAQKYSHGMNFSEIKDRVIPVIKEARKNNPDLYIRFSVEDAFRTDLTHIYELYDSIWEYVNTFGMPDTVGIATPTMVYDRVTALKKRYPTVDLECHFHNDRGYSLVNATTAVLAGASYVDTSIWGMAERSGITSFTGLLFNLFQEDRALCSKYKIELSYPLNVLMASILKYHVPYNEPISITNRTHTAGVHQNAMIHNKCMYEAVDLADFGVTKNQLLLGPLSGWNLIYYFLREFHFIDISKEQAREIAQEFKMSAHTIGRGKKPEAVLLELVRQKNYQKIPVQVRDLKKRIEHF</sequence>
<gene>
    <name evidence="4" type="ORF">COU87_04085</name>
</gene>
<dbReference type="GO" id="GO:0004410">
    <property type="term" value="F:homocitrate synthase activity"/>
    <property type="evidence" value="ECO:0007669"/>
    <property type="project" value="TreeGrafter"/>
</dbReference>
<evidence type="ECO:0000313" key="5">
    <source>
        <dbReference type="Proteomes" id="UP000230222"/>
    </source>
</evidence>
<dbReference type="InterPro" id="IPR054691">
    <property type="entry name" value="LeuA/HCS_post-cat"/>
</dbReference>
<reference evidence="5" key="1">
    <citation type="submission" date="2017-09" db="EMBL/GenBank/DDBJ databases">
        <title>Depth-based differentiation of microbial function through sediment-hosted aquifers and enrichment of novel symbionts in the deep terrestrial subsurface.</title>
        <authorList>
            <person name="Probst A.J."/>
            <person name="Ladd B."/>
            <person name="Jarett J.K."/>
            <person name="Geller-Mcgrath D.E."/>
            <person name="Sieber C.M.K."/>
            <person name="Emerson J.B."/>
            <person name="Anantharaman K."/>
            <person name="Thomas B.C."/>
            <person name="Malmstrom R."/>
            <person name="Stieglmeier M."/>
            <person name="Klingl A."/>
            <person name="Woyke T."/>
            <person name="Ryan C.M."/>
            <person name="Banfield J.F."/>
        </authorList>
    </citation>
    <scope>NUCLEOTIDE SEQUENCE [LARGE SCALE GENOMIC DNA]</scope>
</reference>
<proteinExistence type="predicted"/>
<dbReference type="SUPFAM" id="SSF51569">
    <property type="entry name" value="Aldolase"/>
    <property type="match status" value="1"/>
</dbReference>
<organism evidence="4 5">
    <name type="scientific">Candidatus Roizmanbacteria bacterium CG10_big_fil_rev_8_21_14_0_10_39_12</name>
    <dbReference type="NCBI Taxonomy" id="1974852"/>
    <lineage>
        <taxon>Bacteria</taxon>
        <taxon>Candidatus Roizmaniibacteriota</taxon>
    </lineage>
</organism>
<dbReference type="InterPro" id="IPR050073">
    <property type="entry name" value="2-IPM_HCS-like"/>
</dbReference>
<dbReference type="AlphaFoldDB" id="A0A2M8KNP8"/>
<dbReference type="Proteomes" id="UP000230222">
    <property type="component" value="Unassembled WGS sequence"/>
</dbReference>
<dbReference type="PANTHER" id="PTHR10277:SF48">
    <property type="entry name" value="HOMOCITRATE SYNTHASE, CYTOSOLIC ISOZYME-RELATED"/>
    <property type="match status" value="1"/>
</dbReference>